<dbReference type="SUPFAM" id="SSF47819">
    <property type="entry name" value="HRDC-like"/>
    <property type="match status" value="1"/>
</dbReference>
<evidence type="ECO:0000256" key="10">
    <source>
        <dbReference type="ARBA" id="ARBA00034808"/>
    </source>
</evidence>
<feature type="region of interest" description="Disordered" evidence="13">
    <location>
        <begin position="572"/>
        <end position="598"/>
    </location>
</feature>
<evidence type="ECO:0000256" key="4">
    <source>
        <dbReference type="ARBA" id="ARBA00022801"/>
    </source>
</evidence>
<evidence type="ECO:0000313" key="17">
    <source>
        <dbReference type="EMBL" id="MBN9644443.1"/>
    </source>
</evidence>
<dbReference type="RefSeq" id="WP_207278935.1">
    <property type="nucleotide sequence ID" value="NZ_JAFLEQ010000014.1"/>
</dbReference>
<keyword evidence="4 12" id="KW-0378">Hydrolase</keyword>
<keyword evidence="3" id="KW-0227">DNA damage</keyword>
<dbReference type="PROSITE" id="PS50967">
    <property type="entry name" value="HRDC"/>
    <property type="match status" value="1"/>
</dbReference>
<dbReference type="GO" id="GO:0033202">
    <property type="term" value="C:DNA helicase complex"/>
    <property type="evidence" value="ECO:0007669"/>
    <property type="project" value="TreeGrafter"/>
</dbReference>
<dbReference type="InterPro" id="IPR000212">
    <property type="entry name" value="DNA_helicase_UvrD/REP"/>
</dbReference>
<name>A0A939E0I8_9CORY</name>
<keyword evidence="8" id="KW-0413">Isomerase</keyword>
<gene>
    <name evidence="17" type="ORF">JZY06_07440</name>
</gene>
<dbReference type="GO" id="GO:0043138">
    <property type="term" value="F:3'-5' DNA helicase activity"/>
    <property type="evidence" value="ECO:0007669"/>
    <property type="project" value="UniProtKB-EC"/>
</dbReference>
<evidence type="ECO:0000256" key="13">
    <source>
        <dbReference type="SAM" id="MobiDB-lite"/>
    </source>
</evidence>
<keyword evidence="2 12" id="KW-0547">Nucleotide-binding</keyword>
<keyword evidence="6 12" id="KW-0067">ATP-binding</keyword>
<comment type="caution">
    <text evidence="17">The sequence shown here is derived from an EMBL/GenBank/DDBJ whole genome shotgun (WGS) entry which is preliminary data.</text>
</comment>
<evidence type="ECO:0000259" key="14">
    <source>
        <dbReference type="PROSITE" id="PS50967"/>
    </source>
</evidence>
<dbReference type="Gene3D" id="1.10.150.80">
    <property type="entry name" value="HRDC domain"/>
    <property type="match status" value="1"/>
</dbReference>
<dbReference type="CDD" id="cd18807">
    <property type="entry name" value="SF1_C_UvrD"/>
    <property type="match status" value="1"/>
</dbReference>
<dbReference type="InterPro" id="IPR002121">
    <property type="entry name" value="HRDC_dom"/>
</dbReference>
<dbReference type="InterPro" id="IPR010997">
    <property type="entry name" value="HRDC-like_sf"/>
</dbReference>
<evidence type="ECO:0000256" key="6">
    <source>
        <dbReference type="ARBA" id="ARBA00022840"/>
    </source>
</evidence>
<dbReference type="InterPro" id="IPR044876">
    <property type="entry name" value="HRDC_dom_sf"/>
</dbReference>
<dbReference type="Pfam" id="PF13361">
    <property type="entry name" value="UvrD_C"/>
    <property type="match status" value="2"/>
</dbReference>
<dbReference type="GO" id="GO:0000725">
    <property type="term" value="P:recombinational repair"/>
    <property type="evidence" value="ECO:0007669"/>
    <property type="project" value="TreeGrafter"/>
</dbReference>
<accession>A0A939E0I8</accession>
<feature type="domain" description="UvrD-like helicase C-terminal" evidence="16">
    <location>
        <begin position="289"/>
        <end position="543"/>
    </location>
</feature>
<dbReference type="PROSITE" id="PS51217">
    <property type="entry name" value="UVRD_HELICASE_CTER"/>
    <property type="match status" value="1"/>
</dbReference>
<dbReference type="SUPFAM" id="SSF52540">
    <property type="entry name" value="P-loop containing nucleoside triphosphate hydrolases"/>
    <property type="match status" value="1"/>
</dbReference>
<reference evidence="17" key="1">
    <citation type="submission" date="2021-03" db="EMBL/GenBank/DDBJ databases">
        <authorList>
            <person name="Sun Q."/>
        </authorList>
    </citation>
    <scope>NUCLEOTIDE SEQUENCE</scope>
    <source>
        <strain evidence="17">CCM 8862</strain>
    </source>
</reference>
<evidence type="ECO:0000256" key="8">
    <source>
        <dbReference type="ARBA" id="ARBA00023235"/>
    </source>
</evidence>
<evidence type="ECO:0000256" key="12">
    <source>
        <dbReference type="PROSITE-ProRule" id="PRU00560"/>
    </source>
</evidence>
<dbReference type="AlphaFoldDB" id="A0A939E0I8"/>
<evidence type="ECO:0000256" key="5">
    <source>
        <dbReference type="ARBA" id="ARBA00022806"/>
    </source>
</evidence>
<evidence type="ECO:0000259" key="16">
    <source>
        <dbReference type="PROSITE" id="PS51217"/>
    </source>
</evidence>
<dbReference type="InterPro" id="IPR014017">
    <property type="entry name" value="DNA_helicase_UvrD-like_C"/>
</dbReference>
<evidence type="ECO:0000256" key="11">
    <source>
        <dbReference type="ARBA" id="ARBA00048988"/>
    </source>
</evidence>
<dbReference type="EMBL" id="JAFLEQ010000014">
    <property type="protein sequence ID" value="MBN9644443.1"/>
    <property type="molecule type" value="Genomic_DNA"/>
</dbReference>
<comment type="catalytic activity">
    <reaction evidence="11">
        <text>ATP + H2O = ADP + phosphate + H(+)</text>
        <dbReference type="Rhea" id="RHEA:13065"/>
        <dbReference type="ChEBI" id="CHEBI:15377"/>
        <dbReference type="ChEBI" id="CHEBI:15378"/>
        <dbReference type="ChEBI" id="CHEBI:30616"/>
        <dbReference type="ChEBI" id="CHEBI:43474"/>
        <dbReference type="ChEBI" id="CHEBI:456216"/>
        <dbReference type="EC" id="5.6.2.4"/>
    </reaction>
</comment>
<dbReference type="PANTHER" id="PTHR11070">
    <property type="entry name" value="UVRD / RECB / PCRA DNA HELICASE FAMILY MEMBER"/>
    <property type="match status" value="1"/>
</dbReference>
<feature type="domain" description="UvrD-like helicase ATP-binding" evidence="15">
    <location>
        <begin position="6"/>
        <end position="288"/>
    </location>
</feature>
<evidence type="ECO:0000256" key="2">
    <source>
        <dbReference type="ARBA" id="ARBA00022741"/>
    </source>
</evidence>
<dbReference type="PANTHER" id="PTHR11070:SF69">
    <property type="entry name" value="ATP-DEPENDENT DNA HELICASE UVRD2"/>
    <property type="match status" value="1"/>
</dbReference>
<dbReference type="Pfam" id="PF00570">
    <property type="entry name" value="HRDC"/>
    <property type="match status" value="1"/>
</dbReference>
<evidence type="ECO:0000256" key="3">
    <source>
        <dbReference type="ARBA" id="ARBA00022763"/>
    </source>
</evidence>
<feature type="compositionally biased region" description="Basic residues" evidence="13">
    <location>
        <begin position="585"/>
        <end position="598"/>
    </location>
</feature>
<dbReference type="Gene3D" id="3.40.50.300">
    <property type="entry name" value="P-loop containing nucleotide triphosphate hydrolases"/>
    <property type="match status" value="3"/>
</dbReference>
<evidence type="ECO:0000256" key="7">
    <source>
        <dbReference type="ARBA" id="ARBA00023204"/>
    </source>
</evidence>
<dbReference type="GO" id="GO:0016787">
    <property type="term" value="F:hydrolase activity"/>
    <property type="evidence" value="ECO:0007669"/>
    <property type="project" value="UniProtKB-UniRule"/>
</dbReference>
<evidence type="ECO:0000256" key="1">
    <source>
        <dbReference type="ARBA" id="ARBA00009922"/>
    </source>
</evidence>
<dbReference type="PROSITE" id="PS51198">
    <property type="entry name" value="UVRD_HELICASE_ATP_BIND"/>
    <property type="match status" value="1"/>
</dbReference>
<protein>
    <recommendedName>
        <fullName evidence="10">DNA 3'-5' helicase</fullName>
        <ecNumber evidence="10">5.6.2.4</ecNumber>
    </recommendedName>
</protein>
<evidence type="ECO:0000259" key="15">
    <source>
        <dbReference type="PROSITE" id="PS51198"/>
    </source>
</evidence>
<evidence type="ECO:0000313" key="18">
    <source>
        <dbReference type="Proteomes" id="UP000664332"/>
    </source>
</evidence>
<proteinExistence type="inferred from homology"/>
<dbReference type="Pfam" id="PF00580">
    <property type="entry name" value="UvrD-helicase"/>
    <property type="match status" value="1"/>
</dbReference>
<keyword evidence="7" id="KW-0234">DNA repair</keyword>
<dbReference type="GO" id="GO:0005829">
    <property type="term" value="C:cytosol"/>
    <property type="evidence" value="ECO:0007669"/>
    <property type="project" value="TreeGrafter"/>
</dbReference>
<comment type="catalytic activity">
    <reaction evidence="9">
        <text>Couples ATP hydrolysis with the unwinding of duplex DNA by translocating in the 3'-5' direction.</text>
        <dbReference type="EC" id="5.6.2.4"/>
    </reaction>
</comment>
<dbReference type="SMART" id="SM00341">
    <property type="entry name" value="HRDC"/>
    <property type="match status" value="1"/>
</dbReference>
<feature type="domain" description="HRDC" evidence="14">
    <location>
        <begin position="624"/>
        <end position="698"/>
    </location>
</feature>
<dbReference type="Gene3D" id="1.10.10.160">
    <property type="match status" value="1"/>
</dbReference>
<organism evidence="17 18">
    <name type="scientific">Corynebacterium mendelii</name>
    <dbReference type="NCBI Taxonomy" id="2765362"/>
    <lineage>
        <taxon>Bacteria</taxon>
        <taxon>Bacillati</taxon>
        <taxon>Actinomycetota</taxon>
        <taxon>Actinomycetes</taxon>
        <taxon>Mycobacteriales</taxon>
        <taxon>Corynebacteriaceae</taxon>
        <taxon>Corynebacterium</taxon>
    </lineage>
</organism>
<dbReference type="InterPro" id="IPR013986">
    <property type="entry name" value="DExx_box_DNA_helicase_dom_sf"/>
</dbReference>
<keyword evidence="18" id="KW-1185">Reference proteome</keyword>
<comment type="similarity">
    <text evidence="1">Belongs to the helicase family. UvrD subfamily.</text>
</comment>
<sequence length="698" mass="76102">MGFDVNDLDDNQRQAALAPRGPVCILAGAGTGKTRTIIYRIASLIDRGLSSPERMLAVTYTAKAATEMRQRLAGMGIPGVQARTFHASARMQLRHFWPQVYGNIRWELVDNPWRMIQAAVAAHGLNATTTTVRDVREEISWAKATLISPADYAATVAGSGRTPPVDATSFAAIYRDYEQSKVRDDVVLLDFDDLLVHIAAMMEQSPAVAEEFRARYRSFTVDEYQDVTPLQQRVLNAWLGPRTDITVVGDANQTIYSFTGATPDYLLNFSRTYPDATMIRLQRDYRSTPQITRLANTVIGKARGRVAATRLTLEGMRPAGDEPSFTAYATDDAEADGVAAAIKDLIDGGALPSQIAVLYRINAQSQAYENSLARIGVAYQVKGGKSFFSRPEVTRSVGALSRAARTPATAGLSGTNLRALVNKILADNGLSPTEPAGRQAKEQWRALSTLKDLCLDLVEADSDLDTAGLAVELSRRGQQKESSGVEAVTLTSLHAAKGLEWDTVFLVGLTEGSVPISQAIKSGDYQIEEERRLFYVGVTRAREKLLCSWAIHHSADSRTTRTRTRFLDGIVDDGPTNDRGQRADRAKRRLTASRRGSSKRCPVCGAPLDSPAAAILGHCEDCAGDTNPEAVAGLRQWRRDLAKEKNVPAYIIFTDATLLAIAEALPANREELLTIAGIGPMKMAEYGDDLLALVAQWR</sequence>
<dbReference type="InterPro" id="IPR014016">
    <property type="entry name" value="UvrD-like_ATP-bd"/>
</dbReference>
<dbReference type="CDD" id="cd17932">
    <property type="entry name" value="DEXQc_UvrD"/>
    <property type="match status" value="1"/>
</dbReference>
<evidence type="ECO:0000256" key="9">
    <source>
        <dbReference type="ARBA" id="ARBA00034617"/>
    </source>
</evidence>
<keyword evidence="5 12" id="KW-0347">Helicase</keyword>
<dbReference type="GO" id="GO:0003677">
    <property type="term" value="F:DNA binding"/>
    <property type="evidence" value="ECO:0007669"/>
    <property type="project" value="InterPro"/>
</dbReference>
<dbReference type="GO" id="GO:0005524">
    <property type="term" value="F:ATP binding"/>
    <property type="evidence" value="ECO:0007669"/>
    <property type="project" value="UniProtKB-UniRule"/>
</dbReference>
<dbReference type="Proteomes" id="UP000664332">
    <property type="component" value="Unassembled WGS sequence"/>
</dbReference>
<feature type="binding site" evidence="12">
    <location>
        <begin position="27"/>
        <end position="34"/>
    </location>
    <ligand>
        <name>ATP</name>
        <dbReference type="ChEBI" id="CHEBI:30616"/>
    </ligand>
</feature>
<dbReference type="EC" id="5.6.2.4" evidence="10"/>
<dbReference type="InterPro" id="IPR027417">
    <property type="entry name" value="P-loop_NTPase"/>
</dbReference>